<evidence type="ECO:0000313" key="1">
    <source>
        <dbReference type="EMBL" id="AIN39488.1"/>
    </source>
</evidence>
<proteinExistence type="evidence at transcript level"/>
<dbReference type="EMBL" id="KJ995805">
    <property type="protein sequence ID" value="AIN39488.1"/>
    <property type="molecule type" value="mRNA"/>
</dbReference>
<accession>A0A088MTF4</accession>
<name>A0A088MTF4_SPOEX</name>
<reference evidence="1" key="1">
    <citation type="journal article" date="2014" name="PLoS ONE">
        <title>Roles of Peroxinectin in PGE2-Mediated Cellular Immunity in Spodoptera exigua.</title>
        <authorList>
            <person name="Park J."/>
            <person name="Stanley D."/>
            <person name="Kim Y."/>
        </authorList>
    </citation>
    <scope>NUCLEOTIDE SEQUENCE</scope>
</reference>
<sequence length="99" mass="11335">MQKVHLYKCRKVHICVEVLVGFFEVFLASFGTRLDRGCVCVWVPIGWADFAMFVSKLEGLYKPEGLINRSTDRQVVDRHMSKNTVSVNHEQTSKSETSI</sequence>
<protein>
    <submittedName>
        <fullName evidence="1">POX-D</fullName>
    </submittedName>
</protein>
<organism evidence="1">
    <name type="scientific">Spodoptera exigua</name>
    <name type="common">Beet armyworm</name>
    <name type="synonym">Noctua fulgens</name>
    <dbReference type="NCBI Taxonomy" id="7107"/>
    <lineage>
        <taxon>Eukaryota</taxon>
        <taxon>Metazoa</taxon>
        <taxon>Ecdysozoa</taxon>
        <taxon>Arthropoda</taxon>
        <taxon>Hexapoda</taxon>
        <taxon>Insecta</taxon>
        <taxon>Pterygota</taxon>
        <taxon>Neoptera</taxon>
        <taxon>Endopterygota</taxon>
        <taxon>Lepidoptera</taxon>
        <taxon>Glossata</taxon>
        <taxon>Ditrysia</taxon>
        <taxon>Noctuoidea</taxon>
        <taxon>Noctuidae</taxon>
        <taxon>Amphipyrinae</taxon>
        <taxon>Spodoptera</taxon>
    </lineage>
</organism>
<gene>
    <name evidence="1" type="primary">POX-D</name>
</gene>
<dbReference type="AlphaFoldDB" id="A0A088MTF4"/>